<gene>
    <name evidence="1" type="ORF">DPMN_009855</name>
</gene>
<keyword evidence="2" id="KW-1185">Reference proteome</keyword>
<dbReference type="EMBL" id="JAIWYP010000001">
    <property type="protein sequence ID" value="KAH3885857.1"/>
    <property type="molecule type" value="Genomic_DNA"/>
</dbReference>
<comment type="caution">
    <text evidence="1">The sequence shown here is derived from an EMBL/GenBank/DDBJ whole genome shotgun (WGS) entry which is preliminary data.</text>
</comment>
<accession>A0A9D4S0Z5</accession>
<evidence type="ECO:0000313" key="1">
    <source>
        <dbReference type="EMBL" id="KAH3885857.1"/>
    </source>
</evidence>
<proteinExistence type="predicted"/>
<name>A0A9D4S0Z5_DREPO</name>
<dbReference type="AlphaFoldDB" id="A0A9D4S0Z5"/>
<reference evidence="1" key="2">
    <citation type="submission" date="2020-11" db="EMBL/GenBank/DDBJ databases">
        <authorList>
            <person name="McCartney M.A."/>
            <person name="Auch B."/>
            <person name="Kono T."/>
            <person name="Mallez S."/>
            <person name="Becker A."/>
            <person name="Gohl D.M."/>
            <person name="Silverstein K.A.T."/>
            <person name="Koren S."/>
            <person name="Bechman K.B."/>
            <person name="Herman A."/>
            <person name="Abrahante J.E."/>
            <person name="Garbe J."/>
        </authorList>
    </citation>
    <scope>NUCLEOTIDE SEQUENCE</scope>
    <source>
        <strain evidence="1">Duluth1</strain>
        <tissue evidence="1">Whole animal</tissue>
    </source>
</reference>
<evidence type="ECO:0000313" key="2">
    <source>
        <dbReference type="Proteomes" id="UP000828390"/>
    </source>
</evidence>
<dbReference type="Proteomes" id="UP000828390">
    <property type="component" value="Unassembled WGS sequence"/>
</dbReference>
<organism evidence="1 2">
    <name type="scientific">Dreissena polymorpha</name>
    <name type="common">Zebra mussel</name>
    <name type="synonym">Mytilus polymorpha</name>
    <dbReference type="NCBI Taxonomy" id="45954"/>
    <lineage>
        <taxon>Eukaryota</taxon>
        <taxon>Metazoa</taxon>
        <taxon>Spiralia</taxon>
        <taxon>Lophotrochozoa</taxon>
        <taxon>Mollusca</taxon>
        <taxon>Bivalvia</taxon>
        <taxon>Autobranchia</taxon>
        <taxon>Heteroconchia</taxon>
        <taxon>Euheterodonta</taxon>
        <taxon>Imparidentia</taxon>
        <taxon>Neoheterodontei</taxon>
        <taxon>Myida</taxon>
        <taxon>Dreissenoidea</taxon>
        <taxon>Dreissenidae</taxon>
        <taxon>Dreissena</taxon>
    </lineage>
</organism>
<protein>
    <submittedName>
        <fullName evidence="1">Uncharacterized protein</fullName>
    </submittedName>
</protein>
<sequence length="92" mass="10979">MRVFYQLHDCDFPLNLKHNILLAMKKRQIVMYQFLLNTNCVFISTDRRGLEDEASASRSGGQRFEPNWERMSKDGCLSWDLFQYGRLVSRER</sequence>
<reference evidence="1" key="1">
    <citation type="journal article" date="2019" name="bioRxiv">
        <title>The Genome of the Zebra Mussel, Dreissena polymorpha: A Resource for Invasive Species Research.</title>
        <authorList>
            <person name="McCartney M.A."/>
            <person name="Auch B."/>
            <person name="Kono T."/>
            <person name="Mallez S."/>
            <person name="Zhang Y."/>
            <person name="Obille A."/>
            <person name="Becker A."/>
            <person name="Abrahante J.E."/>
            <person name="Garbe J."/>
            <person name="Badalamenti J.P."/>
            <person name="Herman A."/>
            <person name="Mangelson H."/>
            <person name="Liachko I."/>
            <person name="Sullivan S."/>
            <person name="Sone E.D."/>
            <person name="Koren S."/>
            <person name="Silverstein K.A.T."/>
            <person name="Beckman K.B."/>
            <person name="Gohl D.M."/>
        </authorList>
    </citation>
    <scope>NUCLEOTIDE SEQUENCE</scope>
    <source>
        <strain evidence="1">Duluth1</strain>
        <tissue evidence="1">Whole animal</tissue>
    </source>
</reference>